<organism evidence="6 7">
    <name type="scientific">Moritella marina ATCC 15381</name>
    <dbReference type="NCBI Taxonomy" id="1202962"/>
    <lineage>
        <taxon>Bacteria</taxon>
        <taxon>Pseudomonadati</taxon>
        <taxon>Pseudomonadota</taxon>
        <taxon>Gammaproteobacteria</taxon>
        <taxon>Alteromonadales</taxon>
        <taxon>Moritellaceae</taxon>
        <taxon>Moritella</taxon>
    </lineage>
</organism>
<evidence type="ECO:0000313" key="6">
    <source>
        <dbReference type="EMBL" id="QFI38743.1"/>
    </source>
</evidence>
<dbReference type="GO" id="GO:0008113">
    <property type="term" value="F:peptide-methionine (S)-S-oxide reductase activity"/>
    <property type="evidence" value="ECO:0007669"/>
    <property type="project" value="UniProtKB-EC"/>
</dbReference>
<dbReference type="Proteomes" id="UP000327424">
    <property type="component" value="Chromosome"/>
</dbReference>
<gene>
    <name evidence="6" type="ORF">FR932_13215</name>
</gene>
<evidence type="ECO:0000256" key="2">
    <source>
        <dbReference type="ARBA" id="ARBA00023002"/>
    </source>
</evidence>
<sequence>MANAATNSTSNHKRQHKGKKIGLSGSCYWCTEAIFLSLHGVTKVEQGWLSSFADDDWFTEGIIVSYIPDVISLKNLIAIHLHTHSCTKVHSMRDKYRSAVYAMEPYQVTEIKHNLALLQNEFELPLITRAYKFNQFKPSDESMQNYYYSDPQRPFCENIISPKLTKLLDSHTGLVNKEKLPAHIITSVNHKCDKDVISS</sequence>
<reference evidence="6 7" key="1">
    <citation type="submission" date="2019-09" db="EMBL/GenBank/DDBJ databases">
        <title>Hybrid Assembly of the complete Genome of the Deep-Sea Bacterium Moritella marina from long Nanopore and Illumina reads.</title>
        <authorList>
            <person name="Magin S."/>
            <person name="Georgoulis A."/>
            <person name="Papadimitriou K."/>
            <person name="Iliakis G."/>
            <person name="Vorgias C.E."/>
        </authorList>
    </citation>
    <scope>NUCLEOTIDE SEQUENCE [LARGE SCALE GENOMIC DNA]</scope>
    <source>
        <strain evidence="6 7">MP-1</strain>
    </source>
</reference>
<name>A0A5J6WKU8_MORMI</name>
<feature type="domain" description="Peptide methionine sulphoxide reductase MsrA" evidence="5">
    <location>
        <begin position="21"/>
        <end position="156"/>
    </location>
</feature>
<evidence type="ECO:0000313" key="7">
    <source>
        <dbReference type="Proteomes" id="UP000327424"/>
    </source>
</evidence>
<accession>A0A5J6WKU8</accession>
<dbReference type="AlphaFoldDB" id="A0A5J6WKU8"/>
<proteinExistence type="predicted"/>
<dbReference type="EC" id="1.8.4.11" evidence="1"/>
<dbReference type="SUPFAM" id="SSF55068">
    <property type="entry name" value="Peptide methionine sulfoxide reductase"/>
    <property type="match status" value="1"/>
</dbReference>
<dbReference type="InterPro" id="IPR036509">
    <property type="entry name" value="Met_Sox_Rdtase_MsrA_sf"/>
</dbReference>
<dbReference type="OrthoDB" id="4174719at2"/>
<dbReference type="EMBL" id="CP044399">
    <property type="protein sequence ID" value="QFI38743.1"/>
    <property type="molecule type" value="Genomic_DNA"/>
</dbReference>
<comment type="catalytic activity">
    <reaction evidence="3">
        <text>L-methionyl-[protein] + [thioredoxin]-disulfide + H2O = L-methionyl-(S)-S-oxide-[protein] + [thioredoxin]-dithiol</text>
        <dbReference type="Rhea" id="RHEA:14217"/>
        <dbReference type="Rhea" id="RHEA-COMP:10698"/>
        <dbReference type="Rhea" id="RHEA-COMP:10700"/>
        <dbReference type="Rhea" id="RHEA-COMP:12313"/>
        <dbReference type="Rhea" id="RHEA-COMP:12315"/>
        <dbReference type="ChEBI" id="CHEBI:15377"/>
        <dbReference type="ChEBI" id="CHEBI:16044"/>
        <dbReference type="ChEBI" id="CHEBI:29950"/>
        <dbReference type="ChEBI" id="CHEBI:44120"/>
        <dbReference type="ChEBI" id="CHEBI:50058"/>
        <dbReference type="EC" id="1.8.4.11"/>
    </reaction>
</comment>
<dbReference type="PANTHER" id="PTHR43774:SF1">
    <property type="entry name" value="PEPTIDE METHIONINE SULFOXIDE REDUCTASE MSRA 2"/>
    <property type="match status" value="1"/>
</dbReference>
<protein>
    <recommendedName>
        <fullName evidence="1">peptide-methionine (S)-S-oxide reductase</fullName>
        <ecNumber evidence="1">1.8.4.11</ecNumber>
    </recommendedName>
</protein>
<evidence type="ECO:0000256" key="4">
    <source>
        <dbReference type="ARBA" id="ARBA00048782"/>
    </source>
</evidence>
<dbReference type="InterPro" id="IPR002569">
    <property type="entry name" value="Met_Sox_Rdtase_MsrA_dom"/>
</dbReference>
<keyword evidence="2" id="KW-0560">Oxidoreductase</keyword>
<evidence type="ECO:0000259" key="5">
    <source>
        <dbReference type="Pfam" id="PF01625"/>
    </source>
</evidence>
<dbReference type="PANTHER" id="PTHR43774">
    <property type="entry name" value="PEPTIDE METHIONINE SULFOXIDE REDUCTASE"/>
    <property type="match status" value="1"/>
</dbReference>
<comment type="catalytic activity">
    <reaction evidence="4">
        <text>[thioredoxin]-disulfide + L-methionine + H2O = L-methionine (S)-S-oxide + [thioredoxin]-dithiol</text>
        <dbReference type="Rhea" id="RHEA:19993"/>
        <dbReference type="Rhea" id="RHEA-COMP:10698"/>
        <dbReference type="Rhea" id="RHEA-COMP:10700"/>
        <dbReference type="ChEBI" id="CHEBI:15377"/>
        <dbReference type="ChEBI" id="CHEBI:29950"/>
        <dbReference type="ChEBI" id="CHEBI:50058"/>
        <dbReference type="ChEBI" id="CHEBI:57844"/>
        <dbReference type="ChEBI" id="CHEBI:58772"/>
        <dbReference type="EC" id="1.8.4.11"/>
    </reaction>
</comment>
<keyword evidence="7" id="KW-1185">Reference proteome</keyword>
<dbReference type="Pfam" id="PF01625">
    <property type="entry name" value="PMSR"/>
    <property type="match status" value="1"/>
</dbReference>
<dbReference type="Gene3D" id="3.30.1060.10">
    <property type="entry name" value="Peptide methionine sulphoxide reductase MsrA"/>
    <property type="match status" value="1"/>
</dbReference>
<evidence type="ECO:0000256" key="3">
    <source>
        <dbReference type="ARBA" id="ARBA00047806"/>
    </source>
</evidence>
<dbReference type="KEGG" id="mmaa:FR932_13215"/>
<dbReference type="RefSeq" id="WP_019439582.1">
    <property type="nucleotide sequence ID" value="NZ_ALOE01000002.1"/>
</dbReference>
<evidence type="ECO:0000256" key="1">
    <source>
        <dbReference type="ARBA" id="ARBA00012502"/>
    </source>
</evidence>